<dbReference type="Gene3D" id="1.10.510.10">
    <property type="entry name" value="Transferase(Phosphotransferase) domain 1"/>
    <property type="match status" value="1"/>
</dbReference>
<accession>A0AAD5VG92</accession>
<dbReference type="InterPro" id="IPR051681">
    <property type="entry name" value="Ser/Thr_Kinases-Pseudokinases"/>
</dbReference>
<dbReference type="PROSITE" id="PS50011">
    <property type="entry name" value="PROTEIN_KINASE_DOM"/>
    <property type="match status" value="1"/>
</dbReference>
<keyword evidence="2" id="KW-0175">Coiled coil</keyword>
<feature type="binding site" evidence="1">
    <location>
        <position position="415"/>
    </location>
    <ligand>
        <name>ATP</name>
        <dbReference type="ChEBI" id="CHEBI:30616"/>
    </ligand>
</feature>
<sequence length="610" mass="69283">MITPNPTCIPLASNTPDILTGNPEPQRRVELQTLDSSVAGPPRLPLSALIHLSNSRPPPLSPSPLPSQWGRIEEETRNREQLLREQEEELAREGMERLMTVERQLAEDRKQAEAIEMRIMEQERNIIEQKECEAETVSKELQHIKKIAGELWFEERRPAKAAPPFRPHSVIQTKTDPHRTEESQLPREHLEKEERLTRKNEAEAKAREDALIQADMRAREELLHVAKAELARQREIMKQIMTAERRVAEERIQAVDIRMRIAEQEAIISEEGQLQAERLRRAQQRIVKVAEEQKQQPVPGPGDHCPISHPDLTTSQHTLSLVDTAVMTGNHSDILSVSPEGVQRVVDAIHEIFLSKGVKNRDALRRLMMKICFASNILPRALFLEGVTSESHCVGGGGFADIYKGTYWHLPVALKRLRVFQSLEESKRKSLRRAFYREALIWHQLNHPHILNLVGISEDASNLALSMVLPWIENGNVRQHLDDKMKNTQFHGVSFLKTIIGWLVEIAEGLSYLHSEGIIHGDLRGANILVDHNGRMKLTDFGLAAIAEAGQSLTLTTRGGAFGWMAPELIDPEFFGFENDRPTFESDVYSFACVCVEVRSKLDALLFEER</sequence>
<evidence type="ECO:0000256" key="2">
    <source>
        <dbReference type="SAM" id="Coils"/>
    </source>
</evidence>
<evidence type="ECO:0000313" key="5">
    <source>
        <dbReference type="EMBL" id="KAJ3490621.1"/>
    </source>
</evidence>
<dbReference type="EMBL" id="JANAWD010000025">
    <property type="protein sequence ID" value="KAJ3490621.1"/>
    <property type="molecule type" value="Genomic_DNA"/>
</dbReference>
<feature type="compositionally biased region" description="Polar residues" evidence="3">
    <location>
        <begin position="1"/>
        <end position="17"/>
    </location>
</feature>
<comment type="caution">
    <text evidence="5">The sequence shown here is derived from an EMBL/GenBank/DDBJ whole genome shotgun (WGS) entry which is preliminary data.</text>
</comment>
<dbReference type="InterPro" id="IPR008266">
    <property type="entry name" value="Tyr_kinase_AS"/>
</dbReference>
<feature type="region of interest" description="Disordered" evidence="3">
    <location>
        <begin position="160"/>
        <end position="203"/>
    </location>
</feature>
<dbReference type="GO" id="GO:0004674">
    <property type="term" value="F:protein serine/threonine kinase activity"/>
    <property type="evidence" value="ECO:0007669"/>
    <property type="project" value="TreeGrafter"/>
</dbReference>
<dbReference type="Pfam" id="PF07714">
    <property type="entry name" value="PK_Tyr_Ser-Thr"/>
    <property type="match status" value="1"/>
</dbReference>
<evidence type="ECO:0000256" key="1">
    <source>
        <dbReference type="PROSITE-ProRule" id="PRU10141"/>
    </source>
</evidence>
<dbReference type="PROSITE" id="PS00109">
    <property type="entry name" value="PROTEIN_KINASE_TYR"/>
    <property type="match status" value="1"/>
</dbReference>
<reference evidence="5" key="1">
    <citation type="submission" date="2022-07" db="EMBL/GenBank/DDBJ databases">
        <title>Genome Sequence of Physisporinus lineatus.</title>
        <authorList>
            <person name="Buettner E."/>
        </authorList>
    </citation>
    <scope>NUCLEOTIDE SEQUENCE</scope>
    <source>
        <strain evidence="5">VT162</strain>
    </source>
</reference>
<dbReference type="InterPro" id="IPR017441">
    <property type="entry name" value="Protein_kinase_ATP_BS"/>
</dbReference>
<dbReference type="PROSITE" id="PS00107">
    <property type="entry name" value="PROTEIN_KINASE_ATP"/>
    <property type="match status" value="1"/>
</dbReference>
<feature type="region of interest" description="Disordered" evidence="3">
    <location>
        <begin position="1"/>
        <end position="23"/>
    </location>
</feature>
<dbReference type="InterPro" id="IPR000719">
    <property type="entry name" value="Prot_kinase_dom"/>
</dbReference>
<dbReference type="InterPro" id="IPR001245">
    <property type="entry name" value="Ser-Thr/Tyr_kinase_cat_dom"/>
</dbReference>
<feature type="domain" description="Protein kinase" evidence="4">
    <location>
        <begin position="388"/>
        <end position="610"/>
    </location>
</feature>
<protein>
    <recommendedName>
        <fullName evidence="4">Protein kinase domain-containing protein</fullName>
    </recommendedName>
</protein>
<gene>
    <name evidence="5" type="ORF">NLI96_g1320</name>
</gene>
<keyword evidence="6" id="KW-1185">Reference proteome</keyword>
<evidence type="ECO:0000259" key="4">
    <source>
        <dbReference type="PROSITE" id="PS50011"/>
    </source>
</evidence>
<keyword evidence="1" id="KW-0547">Nucleotide-binding</keyword>
<feature type="coiled-coil region" evidence="2">
    <location>
        <begin position="72"/>
        <end position="147"/>
    </location>
</feature>
<proteinExistence type="predicted"/>
<organism evidence="5 6">
    <name type="scientific">Meripilus lineatus</name>
    <dbReference type="NCBI Taxonomy" id="2056292"/>
    <lineage>
        <taxon>Eukaryota</taxon>
        <taxon>Fungi</taxon>
        <taxon>Dikarya</taxon>
        <taxon>Basidiomycota</taxon>
        <taxon>Agaricomycotina</taxon>
        <taxon>Agaricomycetes</taxon>
        <taxon>Polyporales</taxon>
        <taxon>Meripilaceae</taxon>
        <taxon>Meripilus</taxon>
    </lineage>
</organism>
<dbReference type="Proteomes" id="UP001212997">
    <property type="component" value="Unassembled WGS sequence"/>
</dbReference>
<dbReference type="PANTHER" id="PTHR44329">
    <property type="entry name" value="SERINE/THREONINE-PROTEIN KINASE TNNI3K-RELATED"/>
    <property type="match status" value="1"/>
</dbReference>
<dbReference type="AlphaFoldDB" id="A0AAD5VG92"/>
<dbReference type="SUPFAM" id="SSF56112">
    <property type="entry name" value="Protein kinase-like (PK-like)"/>
    <property type="match status" value="1"/>
</dbReference>
<evidence type="ECO:0000256" key="3">
    <source>
        <dbReference type="SAM" id="MobiDB-lite"/>
    </source>
</evidence>
<dbReference type="GO" id="GO:0005524">
    <property type="term" value="F:ATP binding"/>
    <property type="evidence" value="ECO:0007669"/>
    <property type="project" value="UniProtKB-UniRule"/>
</dbReference>
<keyword evidence="1" id="KW-0067">ATP-binding</keyword>
<dbReference type="InterPro" id="IPR011009">
    <property type="entry name" value="Kinase-like_dom_sf"/>
</dbReference>
<feature type="compositionally biased region" description="Basic and acidic residues" evidence="3">
    <location>
        <begin position="175"/>
        <end position="203"/>
    </location>
</feature>
<name>A0AAD5VG92_9APHY</name>
<evidence type="ECO:0000313" key="6">
    <source>
        <dbReference type="Proteomes" id="UP001212997"/>
    </source>
</evidence>